<dbReference type="AlphaFoldDB" id="H5UPN5"/>
<evidence type="ECO:0000313" key="4">
    <source>
        <dbReference type="Proteomes" id="UP000004367"/>
    </source>
</evidence>
<gene>
    <name evidence="3" type="ORF">MOPEL_027_00040</name>
</gene>
<comment type="caution">
    <text evidence="3">The sequence shown here is derived from an EMBL/GenBank/DDBJ whole genome shotgun (WGS) entry which is preliminary data.</text>
</comment>
<evidence type="ECO:0000256" key="2">
    <source>
        <dbReference type="SAM" id="Phobius"/>
    </source>
</evidence>
<dbReference type="eggNOG" id="ENOG5032NXV">
    <property type="taxonomic scope" value="Bacteria"/>
</dbReference>
<keyword evidence="2" id="KW-0812">Transmembrane</keyword>
<feature type="compositionally biased region" description="Basic and acidic residues" evidence="1">
    <location>
        <begin position="151"/>
        <end position="166"/>
    </location>
</feature>
<feature type="compositionally biased region" description="Basic and acidic residues" evidence="1">
    <location>
        <begin position="123"/>
        <end position="136"/>
    </location>
</feature>
<protein>
    <submittedName>
        <fullName evidence="3">Uncharacterized protein</fullName>
    </submittedName>
</protein>
<feature type="compositionally biased region" description="Basic and acidic residues" evidence="1">
    <location>
        <begin position="94"/>
        <end position="107"/>
    </location>
</feature>
<dbReference type="EMBL" id="BAFE01000025">
    <property type="protein sequence ID" value="GAB47693.1"/>
    <property type="molecule type" value="Genomic_DNA"/>
</dbReference>
<keyword evidence="4" id="KW-1185">Reference proteome</keyword>
<dbReference type="Proteomes" id="UP000004367">
    <property type="component" value="Unassembled WGS sequence"/>
</dbReference>
<dbReference type="RefSeq" id="WP_009481591.1">
    <property type="nucleotide sequence ID" value="NZ_BAFE01000025.1"/>
</dbReference>
<reference evidence="3 4" key="1">
    <citation type="submission" date="2012-02" db="EMBL/GenBank/DDBJ databases">
        <title>Whole genome shotgun sequence of Mobilicoccus pelagius NBRC 104925.</title>
        <authorList>
            <person name="Yoshida Y."/>
            <person name="Hosoyama A."/>
            <person name="Tsuchikane K."/>
            <person name="Katsumata H."/>
            <person name="Yamazaki S."/>
            <person name="Fujita N."/>
        </authorList>
    </citation>
    <scope>NUCLEOTIDE SEQUENCE [LARGE SCALE GENOMIC DNA]</scope>
    <source>
        <strain evidence="3 4">NBRC 104925</strain>
    </source>
</reference>
<feature type="transmembrane region" description="Helical" evidence="2">
    <location>
        <begin position="49"/>
        <end position="74"/>
    </location>
</feature>
<feature type="compositionally biased region" description="Low complexity" evidence="1">
    <location>
        <begin position="108"/>
        <end position="122"/>
    </location>
</feature>
<keyword evidence="2" id="KW-0472">Membrane</keyword>
<dbReference type="STRING" id="1089455.MOPEL_027_00040"/>
<organism evidence="3 4">
    <name type="scientific">Mobilicoccus pelagius NBRC 104925</name>
    <dbReference type="NCBI Taxonomy" id="1089455"/>
    <lineage>
        <taxon>Bacteria</taxon>
        <taxon>Bacillati</taxon>
        <taxon>Actinomycetota</taxon>
        <taxon>Actinomycetes</taxon>
        <taxon>Micrococcales</taxon>
        <taxon>Dermatophilaceae</taxon>
        <taxon>Mobilicoccus</taxon>
    </lineage>
</organism>
<keyword evidence="2" id="KW-1133">Transmembrane helix</keyword>
<feature type="region of interest" description="Disordered" evidence="1">
    <location>
        <begin position="84"/>
        <end position="166"/>
    </location>
</feature>
<sequence length="166" mass="17695">MVAFGLLLLLIGLVAGAFAIWVAMAGAAQSTVEGAPGMGVDIAGNTLVVQTLTLVILGIAGLVLILFGLWLMVAASKRKMREARERRAIRKTQKQQERDLADGRRADTTTTTATRPQATTGRGHLDRDGVVDERSGRPVADGTEYEPGSHLGRDDRIPPVDGPGRR</sequence>
<name>H5UPN5_9MICO</name>
<feature type="compositionally biased region" description="Basic residues" evidence="1">
    <location>
        <begin position="84"/>
        <end position="93"/>
    </location>
</feature>
<evidence type="ECO:0000256" key="1">
    <source>
        <dbReference type="SAM" id="MobiDB-lite"/>
    </source>
</evidence>
<proteinExistence type="predicted"/>
<evidence type="ECO:0000313" key="3">
    <source>
        <dbReference type="EMBL" id="GAB47693.1"/>
    </source>
</evidence>
<accession>H5UPN5</accession>